<dbReference type="PROSITE" id="PS51084">
    <property type="entry name" value="HIT_2"/>
    <property type="match status" value="1"/>
</dbReference>
<evidence type="ECO:0000313" key="5">
    <source>
        <dbReference type="EMBL" id="KAJ0977011.1"/>
    </source>
</evidence>
<evidence type="ECO:0000256" key="2">
    <source>
        <dbReference type="PIRSR" id="PIRSR601310-3"/>
    </source>
</evidence>
<dbReference type="Pfam" id="PF01230">
    <property type="entry name" value="HIT"/>
    <property type="match status" value="1"/>
</dbReference>
<comment type="caution">
    <text evidence="5">The sequence shown here is derived from an EMBL/GenBank/DDBJ whole genome shotgun (WGS) entry which is preliminary data.</text>
</comment>
<protein>
    <recommendedName>
        <fullName evidence="4">HIT domain-containing protein</fullName>
    </recommendedName>
</protein>
<name>A0A9D5HHR8_9LILI</name>
<gene>
    <name evidence="5" type="ORF">J5N97_012485</name>
</gene>
<dbReference type="InterPro" id="IPR019808">
    <property type="entry name" value="Histidine_triad_CS"/>
</dbReference>
<dbReference type="PROSITE" id="PS00892">
    <property type="entry name" value="HIT_1"/>
    <property type="match status" value="1"/>
</dbReference>
<dbReference type="GO" id="GO:0009150">
    <property type="term" value="P:purine ribonucleotide metabolic process"/>
    <property type="evidence" value="ECO:0007669"/>
    <property type="project" value="TreeGrafter"/>
</dbReference>
<proteinExistence type="predicted"/>
<dbReference type="PANTHER" id="PTHR47670:SF1">
    <property type="entry name" value="ADENYLYLSULFATASE HINT3"/>
    <property type="match status" value="1"/>
</dbReference>
<dbReference type="OrthoDB" id="672793at2759"/>
<keyword evidence="6" id="KW-1185">Reference proteome</keyword>
<evidence type="ECO:0000259" key="4">
    <source>
        <dbReference type="PROSITE" id="PS51084"/>
    </source>
</evidence>
<dbReference type="CDD" id="cd01277">
    <property type="entry name" value="HINT_subgroup"/>
    <property type="match status" value="1"/>
</dbReference>
<dbReference type="AlphaFoldDB" id="A0A9D5HHR8"/>
<sequence length="199" mass="21540">MERQPRRLAVIGSHLRPTVAGGGDPLRSLISVSPSAASAGDNGCVFCKIIGGESPAFKLYEDDICLCILDSNPLSKGHSLILPKSHFPSLEGTPPSVVAAMSSTVPFLSKAIMKAARCDSFNLLVNNGSAAGQVIFHTHFHIIPRKEGDQLWSSESFRRCPIECNEETFSLVKCIRERIAFSTDSCSTDEAMLDKNTQD</sequence>
<evidence type="ECO:0000313" key="6">
    <source>
        <dbReference type="Proteomes" id="UP001085076"/>
    </source>
</evidence>
<dbReference type="InterPro" id="IPR011146">
    <property type="entry name" value="HIT-like"/>
</dbReference>
<dbReference type="GO" id="GO:0047627">
    <property type="term" value="F:adenylylsulfatase activity"/>
    <property type="evidence" value="ECO:0007669"/>
    <property type="project" value="TreeGrafter"/>
</dbReference>
<dbReference type="Gene3D" id="3.30.428.10">
    <property type="entry name" value="HIT-like"/>
    <property type="match status" value="1"/>
</dbReference>
<accession>A0A9D5HHR8</accession>
<dbReference type="Proteomes" id="UP001085076">
    <property type="component" value="Miscellaneous, Linkage group lg03"/>
</dbReference>
<feature type="active site" description="Tele-AMP-histidine intermediate" evidence="1">
    <location>
        <position position="139"/>
    </location>
</feature>
<dbReference type="PRINTS" id="PR00332">
    <property type="entry name" value="HISTRIAD"/>
</dbReference>
<reference evidence="5" key="2">
    <citation type="journal article" date="2022" name="Hortic Res">
        <title>The genome of Dioscorea zingiberensis sheds light on the biosynthesis, origin and evolution of the medicinally important diosgenin saponins.</title>
        <authorList>
            <person name="Li Y."/>
            <person name="Tan C."/>
            <person name="Li Z."/>
            <person name="Guo J."/>
            <person name="Li S."/>
            <person name="Chen X."/>
            <person name="Wang C."/>
            <person name="Dai X."/>
            <person name="Yang H."/>
            <person name="Song W."/>
            <person name="Hou L."/>
            <person name="Xu J."/>
            <person name="Tong Z."/>
            <person name="Xu A."/>
            <person name="Yuan X."/>
            <person name="Wang W."/>
            <person name="Yang Q."/>
            <person name="Chen L."/>
            <person name="Sun Z."/>
            <person name="Wang K."/>
            <person name="Pan B."/>
            <person name="Chen J."/>
            <person name="Bao Y."/>
            <person name="Liu F."/>
            <person name="Qi X."/>
            <person name="Gang D.R."/>
            <person name="Wen J."/>
            <person name="Li J."/>
        </authorList>
    </citation>
    <scope>NUCLEOTIDE SEQUENCE</scope>
    <source>
        <strain evidence="5">Dzin_1.0</strain>
    </source>
</reference>
<dbReference type="InterPro" id="IPR039384">
    <property type="entry name" value="HINT"/>
</dbReference>
<dbReference type="InterPro" id="IPR036265">
    <property type="entry name" value="HIT-like_sf"/>
</dbReference>
<feature type="short sequence motif" description="Histidine triad motif" evidence="2 3">
    <location>
        <begin position="137"/>
        <end position="141"/>
    </location>
</feature>
<evidence type="ECO:0000256" key="3">
    <source>
        <dbReference type="PROSITE-ProRule" id="PRU00464"/>
    </source>
</evidence>
<feature type="domain" description="HIT" evidence="4">
    <location>
        <begin position="45"/>
        <end position="152"/>
    </location>
</feature>
<reference evidence="5" key="1">
    <citation type="submission" date="2021-03" db="EMBL/GenBank/DDBJ databases">
        <authorList>
            <person name="Li Z."/>
            <person name="Yang C."/>
        </authorList>
    </citation>
    <scope>NUCLEOTIDE SEQUENCE</scope>
    <source>
        <strain evidence="5">Dzin_1.0</strain>
        <tissue evidence="5">Leaf</tissue>
    </source>
</reference>
<organism evidence="5 6">
    <name type="scientific">Dioscorea zingiberensis</name>
    <dbReference type="NCBI Taxonomy" id="325984"/>
    <lineage>
        <taxon>Eukaryota</taxon>
        <taxon>Viridiplantae</taxon>
        <taxon>Streptophyta</taxon>
        <taxon>Embryophyta</taxon>
        <taxon>Tracheophyta</taxon>
        <taxon>Spermatophyta</taxon>
        <taxon>Magnoliopsida</taxon>
        <taxon>Liliopsida</taxon>
        <taxon>Dioscoreales</taxon>
        <taxon>Dioscoreaceae</taxon>
        <taxon>Dioscorea</taxon>
    </lineage>
</organism>
<dbReference type="SUPFAM" id="SSF54197">
    <property type="entry name" value="HIT-like"/>
    <property type="match status" value="1"/>
</dbReference>
<dbReference type="GO" id="GO:0006790">
    <property type="term" value="P:sulfur compound metabolic process"/>
    <property type="evidence" value="ECO:0007669"/>
    <property type="project" value="TreeGrafter"/>
</dbReference>
<evidence type="ECO:0000256" key="1">
    <source>
        <dbReference type="PIRSR" id="PIRSR601310-1"/>
    </source>
</evidence>
<dbReference type="PANTHER" id="PTHR47670">
    <property type="entry name" value="ADENYLYLSULFATASE HINT3"/>
    <property type="match status" value="1"/>
</dbReference>
<dbReference type="InterPro" id="IPR001310">
    <property type="entry name" value="Histidine_triad_HIT"/>
</dbReference>
<dbReference type="EMBL" id="JAGGNH010000003">
    <property type="protein sequence ID" value="KAJ0977011.1"/>
    <property type="molecule type" value="Genomic_DNA"/>
</dbReference>